<feature type="domain" description="Nuclease SbcCD subunit D C-terminal" evidence="9">
    <location>
        <begin position="315"/>
        <end position="419"/>
    </location>
</feature>
<evidence type="ECO:0000256" key="3">
    <source>
        <dbReference type="ARBA" id="ARBA00013365"/>
    </source>
</evidence>
<comment type="caution">
    <text evidence="10">The sequence shown here is derived from an EMBL/GenBank/DDBJ whole genome shotgun (WGS) entry which is preliminary data.</text>
</comment>
<evidence type="ECO:0000259" key="9">
    <source>
        <dbReference type="Pfam" id="PF12320"/>
    </source>
</evidence>
<evidence type="ECO:0000256" key="1">
    <source>
        <dbReference type="ARBA" id="ARBA00010555"/>
    </source>
</evidence>
<dbReference type="NCBIfam" id="TIGR00619">
    <property type="entry name" value="sbcd"/>
    <property type="match status" value="1"/>
</dbReference>
<keyword evidence="4 7" id="KW-0540">Nuclease</keyword>
<reference evidence="10 11" key="1">
    <citation type="submission" date="2018-08" db="EMBL/GenBank/DDBJ databases">
        <title>Recombination of ecologically and evolutionarily significant loci maintains genetic cohesion in the Pseudomonas syringae species complex.</title>
        <authorList>
            <person name="Dillon M."/>
            <person name="Thakur S."/>
            <person name="Almeida R.N.D."/>
            <person name="Weir B.S."/>
            <person name="Guttman D.S."/>
        </authorList>
    </citation>
    <scope>NUCLEOTIDE SEQUENCE [LARGE SCALE GENOMIC DNA]</scope>
    <source>
        <strain evidence="10 11">NCPPB2445</strain>
    </source>
</reference>
<feature type="domain" description="Calcineurin-like phosphoesterase" evidence="8">
    <location>
        <begin position="34"/>
        <end position="264"/>
    </location>
</feature>
<keyword evidence="5 7" id="KW-0378">Hydrolase</keyword>
<protein>
    <recommendedName>
        <fullName evidence="3 7">Nuclease SbcCD subunit D</fullName>
    </recommendedName>
</protein>
<evidence type="ECO:0000256" key="5">
    <source>
        <dbReference type="ARBA" id="ARBA00022801"/>
    </source>
</evidence>
<dbReference type="Proteomes" id="UP000270661">
    <property type="component" value="Unassembled WGS sequence"/>
</dbReference>
<comment type="subunit">
    <text evidence="2 7">Heterodimer of SbcC and SbcD.</text>
</comment>
<evidence type="ECO:0000256" key="2">
    <source>
        <dbReference type="ARBA" id="ARBA00011322"/>
    </source>
</evidence>
<keyword evidence="7" id="KW-0235">DNA replication</keyword>
<evidence type="ECO:0000256" key="6">
    <source>
        <dbReference type="ARBA" id="ARBA00022839"/>
    </source>
</evidence>
<evidence type="ECO:0000259" key="8">
    <source>
        <dbReference type="Pfam" id="PF00149"/>
    </source>
</evidence>
<dbReference type="GO" id="GO:0006310">
    <property type="term" value="P:DNA recombination"/>
    <property type="evidence" value="ECO:0007669"/>
    <property type="project" value="UniProtKB-KW"/>
</dbReference>
<keyword evidence="7" id="KW-0233">DNA recombination</keyword>
<dbReference type="AlphaFoldDB" id="A0A3M3EBM2"/>
<dbReference type="Pfam" id="PF12320">
    <property type="entry name" value="SbcD_C"/>
    <property type="match status" value="1"/>
</dbReference>
<evidence type="ECO:0000256" key="7">
    <source>
        <dbReference type="RuleBase" id="RU363069"/>
    </source>
</evidence>
<dbReference type="EMBL" id="RBOJ01000089">
    <property type="protein sequence ID" value="RMM47028.1"/>
    <property type="molecule type" value="Genomic_DNA"/>
</dbReference>
<dbReference type="Gene3D" id="3.60.21.10">
    <property type="match status" value="1"/>
</dbReference>
<dbReference type="InterPro" id="IPR050535">
    <property type="entry name" value="DNA_Repair-Maintenance_Comp"/>
</dbReference>
<dbReference type="GO" id="GO:0004519">
    <property type="term" value="F:endonuclease activity"/>
    <property type="evidence" value="ECO:0007669"/>
    <property type="project" value="UniProtKB-KW"/>
</dbReference>
<dbReference type="InterPro" id="IPR004593">
    <property type="entry name" value="SbcD"/>
</dbReference>
<dbReference type="InterPro" id="IPR026843">
    <property type="entry name" value="SbcD_C"/>
</dbReference>
<organism evidence="10 11">
    <name type="scientific">Pseudomonas corrugata</name>
    <dbReference type="NCBI Taxonomy" id="47879"/>
    <lineage>
        <taxon>Bacteria</taxon>
        <taxon>Pseudomonadati</taxon>
        <taxon>Pseudomonadota</taxon>
        <taxon>Gammaproteobacteria</taxon>
        <taxon>Pseudomonadales</taxon>
        <taxon>Pseudomonadaceae</taxon>
        <taxon>Pseudomonas</taxon>
    </lineage>
</organism>
<dbReference type="GO" id="GO:0006260">
    <property type="term" value="P:DNA replication"/>
    <property type="evidence" value="ECO:0007669"/>
    <property type="project" value="UniProtKB-KW"/>
</dbReference>
<evidence type="ECO:0000313" key="11">
    <source>
        <dbReference type="Proteomes" id="UP000270661"/>
    </source>
</evidence>
<comment type="function">
    <text evidence="7">SbcCD cleaves DNA hairpin structures. These structures can inhibit DNA replication and are intermediates in certain DNA recombination reactions. The complex acts as a 3'-&gt;5' double strand exonuclease that can open hairpins. It also has a 5' single-strand endonuclease activity.</text>
</comment>
<dbReference type="SUPFAM" id="SSF56300">
    <property type="entry name" value="Metallo-dependent phosphatases"/>
    <property type="match status" value="1"/>
</dbReference>
<evidence type="ECO:0000313" key="10">
    <source>
        <dbReference type="EMBL" id="RMM47028.1"/>
    </source>
</evidence>
<keyword evidence="6 7" id="KW-0269">Exonuclease</keyword>
<evidence type="ECO:0000256" key="4">
    <source>
        <dbReference type="ARBA" id="ARBA00022722"/>
    </source>
</evidence>
<dbReference type="STRING" id="47879.AXG94_00515"/>
<dbReference type="GO" id="GO:0008408">
    <property type="term" value="F:3'-5' exonuclease activity"/>
    <property type="evidence" value="ECO:0007669"/>
    <property type="project" value="InterPro"/>
</dbReference>
<name>A0A3M3EBM2_9PSED</name>
<dbReference type="CDD" id="cd00840">
    <property type="entry name" value="MPP_Mre11_N"/>
    <property type="match status" value="1"/>
</dbReference>
<keyword evidence="11" id="KW-1185">Reference proteome</keyword>
<accession>A0A3M3EBM2</accession>
<sequence length="446" mass="49553">MPSPQDRLFPVNSASFQPPFFHAAITCFLEFALRLFHTSDWHLGQNLHGQERDFEHACFLEWLLRQLASEKPDVLLIAGDIFDTVNPPVKAQERLYDFIVSAHEQHPNLTIVMIAGNHDSGSRIELPAPLMRRLRTHALGRVLWLDDGQLDVERLLLPLPDAKGKTRAWCLALPFLRPAEVTGAQLGDDYLRGIGQVHEWLIAAANGKRKKGQALIAISHAHMAGGSVSEDSERSLIIGNAEALPASLFGPSISYVALGHLHKPQKVNGEERIRYSGSPIPLSFSEIGYKHQILDVTLDGDTLVKVEPRLIPRAVNLQRLGPAPLAEILGQLKDLPDIDLLADIQRQPWLEVRVRLDEPQPDLRNQVEAALQGKAVRLVRIAAEYAGHGSAGSTDDDAALIELDQLSPQELFSRAWQDTYGNEVDEQTLKDFALLLQDVQMEGEQP</sequence>
<dbReference type="PANTHER" id="PTHR30337">
    <property type="entry name" value="COMPONENT OF ATP-DEPENDENT DSDNA EXONUCLEASE"/>
    <property type="match status" value="1"/>
</dbReference>
<dbReference type="Pfam" id="PF00149">
    <property type="entry name" value="Metallophos"/>
    <property type="match status" value="1"/>
</dbReference>
<dbReference type="InterPro" id="IPR041796">
    <property type="entry name" value="Mre11_N"/>
</dbReference>
<proteinExistence type="inferred from homology"/>
<gene>
    <name evidence="7" type="primary">sbcD</name>
    <name evidence="10" type="ORF">ALQ77_04759</name>
</gene>
<dbReference type="InterPro" id="IPR029052">
    <property type="entry name" value="Metallo-depent_PP-like"/>
</dbReference>
<dbReference type="PANTHER" id="PTHR30337:SF0">
    <property type="entry name" value="NUCLEASE SBCCD SUBUNIT D"/>
    <property type="match status" value="1"/>
</dbReference>
<keyword evidence="7" id="KW-0255">Endonuclease</keyword>
<dbReference type="InterPro" id="IPR004843">
    <property type="entry name" value="Calcineurin-like_PHP"/>
</dbReference>
<comment type="similarity">
    <text evidence="1 7">Belongs to the SbcD family.</text>
</comment>